<keyword evidence="4 9" id="KW-0732">Signal</keyword>
<organism evidence="10 11">
    <name type="scientific">Agrilus planipennis</name>
    <name type="common">Emerald ash borer</name>
    <name type="synonym">Agrilus marcopoli</name>
    <dbReference type="NCBI Taxonomy" id="224129"/>
    <lineage>
        <taxon>Eukaryota</taxon>
        <taxon>Metazoa</taxon>
        <taxon>Ecdysozoa</taxon>
        <taxon>Arthropoda</taxon>
        <taxon>Hexapoda</taxon>
        <taxon>Insecta</taxon>
        <taxon>Pterygota</taxon>
        <taxon>Neoptera</taxon>
        <taxon>Endopterygota</taxon>
        <taxon>Coleoptera</taxon>
        <taxon>Polyphaga</taxon>
        <taxon>Elateriformia</taxon>
        <taxon>Buprestoidea</taxon>
        <taxon>Buprestidae</taxon>
        <taxon>Agrilinae</taxon>
        <taxon>Agrilus</taxon>
    </lineage>
</organism>
<dbReference type="InParanoid" id="A0A7F5R2C3"/>
<name>A0A7F5R2C3_AGRPL</name>
<protein>
    <submittedName>
        <fullName evidence="11">Uncharacterized protein LOC108739638</fullName>
    </submittedName>
</protein>
<keyword evidence="7" id="KW-0325">Glycoprotein</keyword>
<keyword evidence="6" id="KW-0472">Membrane</keyword>
<sequence length="170" mass="19270">MLNKMNSLNLLSSAAVITFVIFTSIIETSEAIKCYKCTILPPPIYSNETSRLCAFFDYTDKYIVDCPYSTFCIKRIFTVYLSDAINGTLRGCAPQRNDYQVYKNNKWQMQVNVEEPYEEGCTNVDDKGQRISKPTHCYCRGDLCNGNASFTNINFALNSILTVIICLLSL</sequence>
<dbReference type="PANTHER" id="PTHR33562">
    <property type="entry name" value="ATILLA, ISOFORM B-RELATED-RELATED"/>
    <property type="match status" value="1"/>
</dbReference>
<dbReference type="InterPro" id="IPR050975">
    <property type="entry name" value="Sleep_regulator"/>
</dbReference>
<evidence type="ECO:0000313" key="10">
    <source>
        <dbReference type="Proteomes" id="UP000192223"/>
    </source>
</evidence>
<evidence type="ECO:0000256" key="3">
    <source>
        <dbReference type="ARBA" id="ARBA00022692"/>
    </source>
</evidence>
<proteinExistence type="predicted"/>
<evidence type="ECO:0000313" key="11">
    <source>
        <dbReference type="RefSeq" id="XP_025829129.1"/>
    </source>
</evidence>
<feature type="chain" id="PRO_5028944326" evidence="9">
    <location>
        <begin position="32"/>
        <end position="170"/>
    </location>
</feature>
<evidence type="ECO:0000256" key="8">
    <source>
        <dbReference type="ARBA" id="ARBA00023288"/>
    </source>
</evidence>
<keyword evidence="10" id="KW-1185">Reference proteome</keyword>
<dbReference type="PANTHER" id="PTHR33562:SF29">
    <property type="entry name" value="PROTEIN SLEEPLESS"/>
    <property type="match status" value="1"/>
</dbReference>
<dbReference type="Proteomes" id="UP000192223">
    <property type="component" value="Unplaced"/>
</dbReference>
<dbReference type="RefSeq" id="XP_025829129.1">
    <property type="nucleotide sequence ID" value="XM_025973344.1"/>
</dbReference>
<evidence type="ECO:0000256" key="2">
    <source>
        <dbReference type="ARBA" id="ARBA00022622"/>
    </source>
</evidence>
<comment type="subcellular location">
    <subcellularLocation>
        <location evidence="1">Membrane</location>
        <topology evidence="1">Lipid-anchor</topology>
        <topology evidence="1">GPI-anchor</topology>
    </subcellularLocation>
</comment>
<dbReference type="GO" id="GO:0098552">
    <property type="term" value="C:side of membrane"/>
    <property type="evidence" value="ECO:0007669"/>
    <property type="project" value="UniProtKB-KW"/>
</dbReference>
<evidence type="ECO:0000256" key="1">
    <source>
        <dbReference type="ARBA" id="ARBA00004589"/>
    </source>
</evidence>
<evidence type="ECO:0000256" key="7">
    <source>
        <dbReference type="ARBA" id="ARBA00023180"/>
    </source>
</evidence>
<gene>
    <name evidence="11" type="primary">LOC108739638</name>
</gene>
<reference evidence="11" key="1">
    <citation type="submission" date="2025-08" db="UniProtKB">
        <authorList>
            <consortium name="RefSeq"/>
        </authorList>
    </citation>
    <scope>IDENTIFICATION</scope>
    <source>
        <tissue evidence="11">Entire body</tissue>
    </source>
</reference>
<keyword evidence="5" id="KW-1133">Transmembrane helix</keyword>
<dbReference type="AlphaFoldDB" id="A0A7F5R2C3"/>
<evidence type="ECO:0000256" key="6">
    <source>
        <dbReference type="ARBA" id="ARBA00023136"/>
    </source>
</evidence>
<dbReference type="Pfam" id="PF17064">
    <property type="entry name" value="QVR"/>
    <property type="match status" value="1"/>
</dbReference>
<dbReference type="KEGG" id="apln:108739638"/>
<dbReference type="InterPro" id="IPR031424">
    <property type="entry name" value="QVR-like"/>
</dbReference>
<feature type="signal peptide" evidence="9">
    <location>
        <begin position="1"/>
        <end position="31"/>
    </location>
</feature>
<evidence type="ECO:0000256" key="4">
    <source>
        <dbReference type="ARBA" id="ARBA00022729"/>
    </source>
</evidence>
<accession>A0A7F5R2C3</accession>
<dbReference type="GO" id="GO:0030431">
    <property type="term" value="P:sleep"/>
    <property type="evidence" value="ECO:0007669"/>
    <property type="project" value="InterPro"/>
</dbReference>
<dbReference type="GeneID" id="108739638"/>
<keyword evidence="3" id="KW-0812">Transmembrane</keyword>
<dbReference type="GO" id="GO:0032222">
    <property type="term" value="P:regulation of synaptic transmission, cholinergic"/>
    <property type="evidence" value="ECO:0007669"/>
    <property type="project" value="InterPro"/>
</dbReference>
<dbReference type="OrthoDB" id="6329445at2759"/>
<keyword evidence="8" id="KW-0449">Lipoprotein</keyword>
<keyword evidence="2" id="KW-0336">GPI-anchor</keyword>
<evidence type="ECO:0000256" key="9">
    <source>
        <dbReference type="SAM" id="SignalP"/>
    </source>
</evidence>
<evidence type="ECO:0000256" key="5">
    <source>
        <dbReference type="ARBA" id="ARBA00022989"/>
    </source>
</evidence>